<proteinExistence type="predicted"/>
<dbReference type="Pfam" id="PF00857">
    <property type="entry name" value="Isochorismatase"/>
    <property type="match status" value="1"/>
</dbReference>
<dbReference type="PANTHER" id="PTHR43559">
    <property type="entry name" value="HYDROLASE YCAC-RELATED"/>
    <property type="match status" value="1"/>
</dbReference>
<dbReference type="PANTHER" id="PTHR43559:SF3">
    <property type="entry name" value="HYDROLASE YCAC-RELATED"/>
    <property type="match status" value="1"/>
</dbReference>
<dbReference type="InterPro" id="IPR000868">
    <property type="entry name" value="Isochorismatase-like_dom"/>
</dbReference>
<dbReference type="EMBL" id="AQGU01000025">
    <property type="protein sequence ID" value="MBE0359139.1"/>
    <property type="molecule type" value="Genomic_DNA"/>
</dbReference>
<accession>A0ABR9E126</accession>
<dbReference type="InterPro" id="IPR036380">
    <property type="entry name" value="Isochorismatase-like_sf"/>
</dbReference>
<protein>
    <recommendedName>
        <fullName evidence="1">Isochorismatase-like domain-containing protein</fullName>
    </recommendedName>
</protein>
<dbReference type="Proteomes" id="UP000648482">
    <property type="component" value="Unassembled WGS sequence"/>
</dbReference>
<dbReference type="InterPro" id="IPR053152">
    <property type="entry name" value="Hydrolase_YcaC-like"/>
</dbReference>
<dbReference type="SUPFAM" id="SSF52499">
    <property type="entry name" value="Isochorismatase-like hydrolases"/>
    <property type="match status" value="1"/>
</dbReference>
<evidence type="ECO:0000313" key="3">
    <source>
        <dbReference type="Proteomes" id="UP000648482"/>
    </source>
</evidence>
<gene>
    <name evidence="2" type="ORF">PALI_a0352</name>
</gene>
<feature type="domain" description="Isochorismatase-like" evidence="1">
    <location>
        <begin position="12"/>
        <end position="166"/>
    </location>
</feature>
<evidence type="ECO:0000313" key="2">
    <source>
        <dbReference type="EMBL" id="MBE0359139.1"/>
    </source>
</evidence>
<comment type="caution">
    <text evidence="2">The sequence shown here is derived from an EMBL/GenBank/DDBJ whole genome shotgun (WGS) entry which is preliminary data.</text>
</comment>
<dbReference type="RefSeq" id="WP_193155385.1">
    <property type="nucleotide sequence ID" value="NZ_AQGU01000025.1"/>
</dbReference>
<organism evidence="2 3">
    <name type="scientific">Pseudoalteromonas aliena SW19</name>
    <dbReference type="NCBI Taxonomy" id="1314866"/>
    <lineage>
        <taxon>Bacteria</taxon>
        <taxon>Pseudomonadati</taxon>
        <taxon>Pseudomonadota</taxon>
        <taxon>Gammaproteobacteria</taxon>
        <taxon>Alteromonadales</taxon>
        <taxon>Pseudoalteromonadaceae</taxon>
        <taxon>Pseudoalteromonas</taxon>
    </lineage>
</organism>
<sequence length="199" mass="21117">MAHKRYNSDNAVMLLIDHQVGTAGWMNSGPVEVMKRNTLALAKAAAALGMPVVLTSSMEADAQGSLFPELERIIPDAFAARVKRLGTVDCMADPDFNDAVKQTGRKNLIMSGLLTEVCVLYPALSAIEEGYEVQVVADASGSGTKVGDDIALDRIRQSGAYVASTIQILSELVEDWSTGAGPAVMEVLGELYAAIAEEN</sequence>
<name>A0ABR9E126_9GAMM</name>
<evidence type="ECO:0000259" key="1">
    <source>
        <dbReference type="Pfam" id="PF00857"/>
    </source>
</evidence>
<dbReference type="Gene3D" id="3.40.50.850">
    <property type="entry name" value="Isochorismatase-like"/>
    <property type="match status" value="1"/>
</dbReference>
<keyword evidence="3" id="KW-1185">Reference proteome</keyword>
<reference evidence="2 3" key="1">
    <citation type="submission" date="2015-06" db="EMBL/GenBank/DDBJ databases">
        <title>Genome sequence of Pseudoalteromonas aliena.</title>
        <authorList>
            <person name="Xie B.-B."/>
            <person name="Rong J.-C."/>
            <person name="Qin Q.-L."/>
            <person name="Zhang Y.-Z."/>
        </authorList>
    </citation>
    <scope>NUCLEOTIDE SEQUENCE [LARGE SCALE GENOMIC DNA]</scope>
    <source>
        <strain evidence="2 3">SW19</strain>
    </source>
</reference>